<sequence>MARNGVNCVIYGRPSSLYRSDENDPLVDDKRSAFLQPTYLQCFANGIPPCFTNSKPFAIECV</sequence>
<dbReference type="Gramene" id="scaffold_105391.1">
    <property type="protein sequence ID" value="scaffold_105391.1"/>
    <property type="gene ID" value="scaffold_105391.1"/>
</dbReference>
<dbReference type="Proteomes" id="UP000008694">
    <property type="component" value="Unassembled WGS sequence"/>
</dbReference>
<evidence type="ECO:0000313" key="2">
    <source>
        <dbReference type="Proteomes" id="UP000008694"/>
    </source>
</evidence>
<reference evidence="2" key="1">
    <citation type="journal article" date="2011" name="Nat. Genet.">
        <title>The Arabidopsis lyrata genome sequence and the basis of rapid genome size change.</title>
        <authorList>
            <person name="Hu T.T."/>
            <person name="Pattyn P."/>
            <person name="Bakker E.G."/>
            <person name="Cao J."/>
            <person name="Cheng J.-F."/>
            <person name="Clark R.M."/>
            <person name="Fahlgren N."/>
            <person name="Fawcett J.A."/>
            <person name="Grimwood J."/>
            <person name="Gundlach H."/>
            <person name="Haberer G."/>
            <person name="Hollister J.D."/>
            <person name="Ossowski S."/>
            <person name="Ottilar R.P."/>
            <person name="Salamov A.A."/>
            <person name="Schneeberger K."/>
            <person name="Spannagl M."/>
            <person name="Wang X."/>
            <person name="Yang L."/>
            <person name="Nasrallah M.E."/>
            <person name="Bergelson J."/>
            <person name="Carrington J.C."/>
            <person name="Gaut B.S."/>
            <person name="Schmutz J."/>
            <person name="Mayer K.F.X."/>
            <person name="Van de Peer Y."/>
            <person name="Grigoriev I.V."/>
            <person name="Nordborg M."/>
            <person name="Weigel D."/>
            <person name="Guo Y.-L."/>
        </authorList>
    </citation>
    <scope>NUCLEOTIDE SEQUENCE [LARGE SCALE GENOMIC DNA]</scope>
    <source>
        <strain evidence="2">cv. MN47</strain>
    </source>
</reference>
<gene>
    <name evidence="1" type="ORF">ARALYDRAFT_892597</name>
</gene>
<name>D7KN33_ARALL</name>
<keyword evidence="2" id="KW-1185">Reference proteome</keyword>
<organism evidence="2">
    <name type="scientific">Arabidopsis lyrata subsp. lyrata</name>
    <name type="common">Lyre-leaved rock-cress</name>
    <dbReference type="NCBI Taxonomy" id="81972"/>
    <lineage>
        <taxon>Eukaryota</taxon>
        <taxon>Viridiplantae</taxon>
        <taxon>Streptophyta</taxon>
        <taxon>Embryophyta</taxon>
        <taxon>Tracheophyta</taxon>
        <taxon>Spermatophyta</taxon>
        <taxon>Magnoliopsida</taxon>
        <taxon>eudicotyledons</taxon>
        <taxon>Gunneridae</taxon>
        <taxon>Pentapetalae</taxon>
        <taxon>rosids</taxon>
        <taxon>malvids</taxon>
        <taxon>Brassicales</taxon>
        <taxon>Brassicaceae</taxon>
        <taxon>Camelineae</taxon>
        <taxon>Arabidopsis</taxon>
    </lineage>
</organism>
<accession>D7KN33</accession>
<proteinExistence type="predicted"/>
<dbReference type="EMBL" id="GL348713">
    <property type="protein sequence ID" value="EFH70795.1"/>
    <property type="molecule type" value="Genomic_DNA"/>
</dbReference>
<evidence type="ECO:0000313" key="1">
    <source>
        <dbReference type="EMBL" id="EFH70795.1"/>
    </source>
</evidence>
<protein>
    <submittedName>
        <fullName evidence="1">Expressed protein</fullName>
    </submittedName>
</protein>
<dbReference type="AlphaFoldDB" id="D7KN33"/>
<dbReference type="HOGENOM" id="CLU_2907122_0_0_1"/>